<comment type="caution">
    <text evidence="10">The sequence shown here is derived from an EMBL/GenBank/DDBJ whole genome shotgun (WGS) entry which is preliminary data.</text>
</comment>
<evidence type="ECO:0000256" key="2">
    <source>
        <dbReference type="ARBA" id="ARBA00008335"/>
    </source>
</evidence>
<dbReference type="RefSeq" id="WP_345423649.1">
    <property type="nucleotide sequence ID" value="NZ_AP031496.1"/>
</dbReference>
<evidence type="ECO:0000256" key="5">
    <source>
        <dbReference type="ARBA" id="ARBA00022692"/>
    </source>
</evidence>
<evidence type="ECO:0000259" key="9">
    <source>
        <dbReference type="PROSITE" id="PS50850"/>
    </source>
</evidence>
<keyword evidence="3" id="KW-0813">Transport</keyword>
<dbReference type="PROSITE" id="PS50850">
    <property type="entry name" value="MFS"/>
    <property type="match status" value="1"/>
</dbReference>
<gene>
    <name evidence="10" type="ORF">GCM10025791_28990</name>
</gene>
<evidence type="ECO:0000256" key="3">
    <source>
        <dbReference type="ARBA" id="ARBA00022448"/>
    </source>
</evidence>
<dbReference type="GO" id="GO:0022857">
    <property type="term" value="F:transmembrane transporter activity"/>
    <property type="evidence" value="ECO:0007669"/>
    <property type="project" value="InterPro"/>
</dbReference>
<feature type="domain" description="Major facilitator superfamily (MFS) profile" evidence="9">
    <location>
        <begin position="12"/>
        <end position="389"/>
    </location>
</feature>
<evidence type="ECO:0000256" key="8">
    <source>
        <dbReference type="SAM" id="Phobius"/>
    </source>
</evidence>
<dbReference type="InterPro" id="IPR011701">
    <property type="entry name" value="MFS"/>
</dbReference>
<evidence type="ECO:0000313" key="11">
    <source>
        <dbReference type="Proteomes" id="UP001409585"/>
    </source>
</evidence>
<dbReference type="InterPro" id="IPR020846">
    <property type="entry name" value="MFS_dom"/>
</dbReference>
<dbReference type="AlphaFoldDB" id="A0AAV3U465"/>
<evidence type="ECO:0000313" key="10">
    <source>
        <dbReference type="EMBL" id="GAA4947534.1"/>
    </source>
</evidence>
<feature type="transmembrane region" description="Helical" evidence="8">
    <location>
        <begin position="137"/>
        <end position="158"/>
    </location>
</feature>
<feature type="transmembrane region" description="Helical" evidence="8">
    <location>
        <begin position="251"/>
        <end position="269"/>
    </location>
</feature>
<accession>A0AAV3U465</accession>
<feature type="transmembrane region" description="Helical" evidence="8">
    <location>
        <begin position="339"/>
        <end position="362"/>
    </location>
</feature>
<dbReference type="EMBL" id="BAABLX010000027">
    <property type="protein sequence ID" value="GAA4947534.1"/>
    <property type="molecule type" value="Genomic_DNA"/>
</dbReference>
<dbReference type="Proteomes" id="UP001409585">
    <property type="component" value="Unassembled WGS sequence"/>
</dbReference>
<evidence type="ECO:0000256" key="6">
    <source>
        <dbReference type="ARBA" id="ARBA00022989"/>
    </source>
</evidence>
<feature type="transmembrane region" description="Helical" evidence="8">
    <location>
        <begin position="164"/>
        <end position="186"/>
    </location>
</feature>
<feature type="transmembrane region" description="Helical" evidence="8">
    <location>
        <begin position="12"/>
        <end position="34"/>
    </location>
</feature>
<evidence type="ECO:0000256" key="7">
    <source>
        <dbReference type="ARBA" id="ARBA00023136"/>
    </source>
</evidence>
<keyword evidence="11" id="KW-1185">Reference proteome</keyword>
<keyword evidence="4" id="KW-1003">Cell membrane</keyword>
<dbReference type="GO" id="GO:0005886">
    <property type="term" value="C:plasma membrane"/>
    <property type="evidence" value="ECO:0007669"/>
    <property type="project" value="UniProtKB-SubCell"/>
</dbReference>
<feature type="transmembrane region" description="Helical" evidence="8">
    <location>
        <begin position="281"/>
        <end position="298"/>
    </location>
</feature>
<evidence type="ECO:0000256" key="4">
    <source>
        <dbReference type="ARBA" id="ARBA00022475"/>
    </source>
</evidence>
<dbReference type="CDD" id="cd17324">
    <property type="entry name" value="MFS_NepI_like"/>
    <property type="match status" value="1"/>
</dbReference>
<dbReference type="Pfam" id="PF07690">
    <property type="entry name" value="MFS_1"/>
    <property type="match status" value="1"/>
</dbReference>
<protein>
    <submittedName>
        <fullName evidence="10">MFS transporter</fullName>
    </submittedName>
</protein>
<feature type="transmembrane region" description="Helical" evidence="8">
    <location>
        <begin position="368"/>
        <end position="386"/>
    </location>
</feature>
<dbReference type="PANTHER" id="PTHR43271:SF1">
    <property type="entry name" value="INNER MEMBRANE TRANSPORT PROTEIN YNFM"/>
    <property type="match status" value="1"/>
</dbReference>
<proteinExistence type="inferred from homology"/>
<dbReference type="SUPFAM" id="SSF103473">
    <property type="entry name" value="MFS general substrate transporter"/>
    <property type="match status" value="1"/>
</dbReference>
<feature type="transmembrane region" description="Helical" evidence="8">
    <location>
        <begin position="78"/>
        <end position="97"/>
    </location>
</feature>
<feature type="transmembrane region" description="Helical" evidence="8">
    <location>
        <begin position="46"/>
        <end position="66"/>
    </location>
</feature>
<feature type="transmembrane region" description="Helical" evidence="8">
    <location>
        <begin position="214"/>
        <end position="239"/>
    </location>
</feature>
<organism evidence="10 11">
    <name type="scientific">Halioxenophilus aromaticivorans</name>
    <dbReference type="NCBI Taxonomy" id="1306992"/>
    <lineage>
        <taxon>Bacteria</taxon>
        <taxon>Pseudomonadati</taxon>
        <taxon>Pseudomonadota</taxon>
        <taxon>Gammaproteobacteria</taxon>
        <taxon>Alteromonadales</taxon>
        <taxon>Alteromonadaceae</taxon>
        <taxon>Halioxenophilus</taxon>
    </lineage>
</organism>
<keyword evidence="7 8" id="KW-0472">Membrane</keyword>
<comment type="subcellular location">
    <subcellularLocation>
        <location evidence="1">Cell membrane</location>
        <topology evidence="1">Multi-pass membrane protein</topology>
    </subcellularLocation>
</comment>
<name>A0AAV3U465_9ALTE</name>
<comment type="similarity">
    <text evidence="2">Belongs to the major facilitator superfamily.</text>
</comment>
<reference evidence="11" key="1">
    <citation type="journal article" date="2019" name="Int. J. Syst. Evol. Microbiol.">
        <title>The Global Catalogue of Microorganisms (GCM) 10K type strain sequencing project: providing services to taxonomists for standard genome sequencing and annotation.</title>
        <authorList>
            <consortium name="The Broad Institute Genomics Platform"/>
            <consortium name="The Broad Institute Genome Sequencing Center for Infectious Disease"/>
            <person name="Wu L."/>
            <person name="Ma J."/>
        </authorList>
    </citation>
    <scope>NUCLEOTIDE SEQUENCE [LARGE SCALE GENOMIC DNA]</scope>
    <source>
        <strain evidence="11">JCM 19134</strain>
    </source>
</reference>
<dbReference type="InterPro" id="IPR036259">
    <property type="entry name" value="MFS_trans_sf"/>
</dbReference>
<dbReference type="Gene3D" id="1.20.1250.20">
    <property type="entry name" value="MFS general substrate transporter like domains"/>
    <property type="match status" value="1"/>
</dbReference>
<keyword evidence="6 8" id="KW-1133">Transmembrane helix</keyword>
<sequence>MIPYGTGAYWRITLALCLGSFLVFSCLYTTQPLMPILAKQFAVSELAASFSLTISTFALGLSLLIYGPLSDALGRRGLIVASIAGLFVTTLALSQVSTYPQLLALRAVQGFFIAGLPAIAVAYMADEFTPEALMHSVGIYIAANTLGGIGGRLMAGFIGEYLGWQQAFFAMGLLGVLVWCILLVALPKSLHFRPQSLQPHRILADLKTHLSNRLLLPAYILGGLNFLVFVNQFSFLTFVLESAPYHLSAKFLGMLFLVYLTGTAASALSGKLGNGFGQANCMLLGSALVIVGTLVTLLSPLPFIILGLLINSFGFFLAHSSASSWVSRNATHGKATASSLYLVFYYVGASVGGSYLNIFWQWQQWRGVVAGSISLLLVTCAMAVMLRGQQSLRATVAVP</sequence>
<feature type="transmembrane region" description="Helical" evidence="8">
    <location>
        <begin position="103"/>
        <end position="125"/>
    </location>
</feature>
<evidence type="ECO:0000256" key="1">
    <source>
        <dbReference type="ARBA" id="ARBA00004651"/>
    </source>
</evidence>
<dbReference type="PANTHER" id="PTHR43271">
    <property type="entry name" value="BLL2771 PROTEIN"/>
    <property type="match status" value="1"/>
</dbReference>
<keyword evidence="5 8" id="KW-0812">Transmembrane</keyword>